<keyword evidence="12" id="KW-1185">Reference proteome</keyword>
<name>A0ABQ3LZ01_9PSEU</name>
<dbReference type="EMBL" id="BNAY01000008">
    <property type="protein sequence ID" value="GHH29750.1"/>
    <property type="molecule type" value="Genomic_DNA"/>
</dbReference>
<evidence type="ECO:0000256" key="5">
    <source>
        <dbReference type="ARBA" id="ARBA00022723"/>
    </source>
</evidence>
<gene>
    <name evidence="11" type="ORF">GCM10017790_62440</name>
</gene>
<dbReference type="RefSeq" id="WP_191257980.1">
    <property type="nucleotide sequence ID" value="NZ_BNAY01000008.1"/>
</dbReference>
<evidence type="ECO:0000313" key="11">
    <source>
        <dbReference type="EMBL" id="GHH29750.1"/>
    </source>
</evidence>
<dbReference type="PIRSF" id="PIRSF000346">
    <property type="entry name" value="Dlt9_acylACP_des"/>
    <property type="match status" value="1"/>
</dbReference>
<comment type="cofactor">
    <cofactor evidence="1">
        <name>Fe(2+)</name>
        <dbReference type="ChEBI" id="CHEBI:29033"/>
    </cofactor>
</comment>
<keyword evidence="4" id="KW-0444">Lipid biosynthesis</keyword>
<dbReference type="Gene3D" id="1.10.620.20">
    <property type="entry name" value="Ribonucleotide Reductase, subunit A"/>
    <property type="match status" value="1"/>
</dbReference>
<comment type="subunit">
    <text evidence="3">Homodimer.</text>
</comment>
<dbReference type="InterPro" id="IPR005067">
    <property type="entry name" value="Fatty_acid_desaturase-2"/>
</dbReference>
<evidence type="ECO:0000256" key="2">
    <source>
        <dbReference type="ARBA" id="ARBA00008749"/>
    </source>
</evidence>
<keyword evidence="7" id="KW-0560">Oxidoreductase</keyword>
<evidence type="ECO:0000256" key="9">
    <source>
        <dbReference type="ARBA" id="ARBA00023098"/>
    </source>
</evidence>
<organism evidence="11 12">
    <name type="scientific">Amycolatopsis oliviviridis</name>
    <dbReference type="NCBI Taxonomy" id="1471590"/>
    <lineage>
        <taxon>Bacteria</taxon>
        <taxon>Bacillati</taxon>
        <taxon>Actinomycetota</taxon>
        <taxon>Actinomycetes</taxon>
        <taxon>Pseudonocardiales</taxon>
        <taxon>Pseudonocardiaceae</taxon>
        <taxon>Amycolatopsis</taxon>
    </lineage>
</organism>
<reference evidence="12" key="1">
    <citation type="journal article" date="2019" name="Int. J. Syst. Evol. Microbiol.">
        <title>The Global Catalogue of Microorganisms (GCM) 10K type strain sequencing project: providing services to taxonomists for standard genome sequencing and annotation.</title>
        <authorList>
            <consortium name="The Broad Institute Genomics Platform"/>
            <consortium name="The Broad Institute Genome Sequencing Center for Infectious Disease"/>
            <person name="Wu L."/>
            <person name="Ma J."/>
        </authorList>
    </citation>
    <scope>NUCLEOTIDE SEQUENCE [LARGE SCALE GENOMIC DNA]</scope>
    <source>
        <strain evidence="12">CGMCC 4.7683</strain>
    </source>
</reference>
<evidence type="ECO:0000256" key="7">
    <source>
        <dbReference type="ARBA" id="ARBA00023002"/>
    </source>
</evidence>
<keyword evidence="6" id="KW-0276">Fatty acid metabolism</keyword>
<evidence type="ECO:0000256" key="1">
    <source>
        <dbReference type="ARBA" id="ARBA00001954"/>
    </source>
</evidence>
<proteinExistence type="inferred from homology"/>
<dbReference type="PANTHER" id="PTHR31155:SF9">
    <property type="entry name" value="STEAROYL-[ACYL-CARRIER-PROTEIN] 9-DESATURASE 7, CHLOROPLASTIC"/>
    <property type="match status" value="1"/>
</dbReference>
<evidence type="ECO:0000256" key="4">
    <source>
        <dbReference type="ARBA" id="ARBA00022516"/>
    </source>
</evidence>
<dbReference type="Pfam" id="PF03405">
    <property type="entry name" value="FA_desaturase_2"/>
    <property type="match status" value="1"/>
</dbReference>
<evidence type="ECO:0000256" key="10">
    <source>
        <dbReference type="ARBA" id="ARBA00023160"/>
    </source>
</evidence>
<dbReference type="InterPro" id="IPR009078">
    <property type="entry name" value="Ferritin-like_SF"/>
</dbReference>
<evidence type="ECO:0000313" key="12">
    <source>
        <dbReference type="Proteomes" id="UP000635387"/>
    </source>
</evidence>
<comment type="similarity">
    <text evidence="2">Belongs to the fatty acid desaturase type 2 family.</text>
</comment>
<keyword evidence="10" id="KW-0275">Fatty acid biosynthesis</keyword>
<protein>
    <submittedName>
        <fullName evidence="11">Acyl-ACP desaturase</fullName>
    </submittedName>
</protein>
<keyword evidence="8" id="KW-0408">Iron</keyword>
<dbReference type="SUPFAM" id="SSF47240">
    <property type="entry name" value="Ferritin-like"/>
    <property type="match status" value="1"/>
</dbReference>
<accession>A0ABQ3LZ01</accession>
<dbReference type="Proteomes" id="UP000635387">
    <property type="component" value="Unassembled WGS sequence"/>
</dbReference>
<sequence length="311" mass="35636">MTTVPESTRLMLELEGTVEENLNRHLGVAKEWMPHEYVPWDEGRNFADLGGEAWDPEQSRVSPIARTSLEVNLLTEDNLPSYHREIERAFGRDGAWGTWVHRWTAEEGRHGICIRDYLLVTRAVDPVELERARMQTMEAGYDSGDKALLNVFAYVSFQELATRISHRNTGKYTQDPLCEKLLARVAMDENLHMLFYRNLVQASLELSPDAMMRAITDEVVQFQMPGAVIPSFVRKAALIAKAGIYDLRIHHDEVIWPLLRQWKVFELEGLGEVGEKARDELDRFLKALDTQASRFEERRAAAEARSAARRA</sequence>
<keyword evidence="5" id="KW-0479">Metal-binding</keyword>
<evidence type="ECO:0000256" key="8">
    <source>
        <dbReference type="ARBA" id="ARBA00023004"/>
    </source>
</evidence>
<keyword evidence="9" id="KW-0443">Lipid metabolism</keyword>
<dbReference type="PANTHER" id="PTHR31155">
    <property type="entry name" value="ACYL- ACYL-CARRIER-PROTEIN DESATURASE-RELATED"/>
    <property type="match status" value="1"/>
</dbReference>
<dbReference type="CDD" id="cd01050">
    <property type="entry name" value="Acyl_ACP_Desat"/>
    <property type="match status" value="1"/>
</dbReference>
<dbReference type="InterPro" id="IPR012348">
    <property type="entry name" value="RNR-like"/>
</dbReference>
<evidence type="ECO:0000256" key="6">
    <source>
        <dbReference type="ARBA" id="ARBA00022832"/>
    </source>
</evidence>
<evidence type="ECO:0000256" key="3">
    <source>
        <dbReference type="ARBA" id="ARBA00011738"/>
    </source>
</evidence>
<comment type="caution">
    <text evidence="11">The sequence shown here is derived from an EMBL/GenBank/DDBJ whole genome shotgun (WGS) entry which is preliminary data.</text>
</comment>